<dbReference type="AlphaFoldDB" id="A0A2H0KJL8"/>
<dbReference type="Proteomes" id="UP000229497">
    <property type="component" value="Unassembled WGS sequence"/>
</dbReference>
<dbReference type="EMBL" id="PCVK01000095">
    <property type="protein sequence ID" value="PIQ71442.1"/>
    <property type="molecule type" value="Genomic_DNA"/>
</dbReference>
<accession>A0A2H0KJL8</accession>
<evidence type="ECO:0000313" key="1">
    <source>
        <dbReference type="EMBL" id="PIQ71442.1"/>
    </source>
</evidence>
<evidence type="ECO:0000313" key="2">
    <source>
        <dbReference type="Proteomes" id="UP000229497"/>
    </source>
</evidence>
<proteinExistence type="predicted"/>
<protein>
    <submittedName>
        <fullName evidence="1">Uncharacterized protein</fullName>
    </submittedName>
</protein>
<sequence length="65" mass="7434">PTNPFDFAQDRFWAKSVRIFSNAHRIKQKSITRPVYLFSLACCGLLENKKKSQYPQNSPGECKAA</sequence>
<organism evidence="1 2">
    <name type="scientific">Candidatus Roizmanbacteria bacterium CG11_big_fil_rev_8_21_14_0_20_37_16</name>
    <dbReference type="NCBI Taxonomy" id="1974857"/>
    <lineage>
        <taxon>Bacteria</taxon>
        <taxon>Candidatus Roizmaniibacteriota</taxon>
    </lineage>
</organism>
<name>A0A2H0KJL8_9BACT</name>
<comment type="caution">
    <text evidence="1">The sequence shown here is derived from an EMBL/GenBank/DDBJ whole genome shotgun (WGS) entry which is preliminary data.</text>
</comment>
<feature type="non-terminal residue" evidence="1">
    <location>
        <position position="1"/>
    </location>
</feature>
<reference evidence="1 2" key="1">
    <citation type="submission" date="2017-09" db="EMBL/GenBank/DDBJ databases">
        <title>Depth-based differentiation of microbial function through sediment-hosted aquifers and enrichment of novel symbionts in the deep terrestrial subsurface.</title>
        <authorList>
            <person name="Probst A.J."/>
            <person name="Ladd B."/>
            <person name="Jarett J.K."/>
            <person name="Geller-Mcgrath D.E."/>
            <person name="Sieber C.M."/>
            <person name="Emerson J.B."/>
            <person name="Anantharaman K."/>
            <person name="Thomas B.C."/>
            <person name="Malmstrom R."/>
            <person name="Stieglmeier M."/>
            <person name="Klingl A."/>
            <person name="Woyke T."/>
            <person name="Ryan C.M."/>
            <person name="Banfield J.F."/>
        </authorList>
    </citation>
    <scope>NUCLEOTIDE SEQUENCE [LARGE SCALE GENOMIC DNA]</scope>
    <source>
        <strain evidence="1">CG11_big_fil_rev_8_21_14_0_20_37_16</strain>
    </source>
</reference>
<gene>
    <name evidence="1" type="ORF">COV87_03370</name>
</gene>